<evidence type="ECO:0000313" key="1">
    <source>
        <dbReference type="EMBL" id="KAI3752715.1"/>
    </source>
</evidence>
<dbReference type="Proteomes" id="UP001055811">
    <property type="component" value="Linkage Group LG04"/>
</dbReference>
<keyword evidence="2" id="KW-1185">Reference proteome</keyword>
<organism evidence="1 2">
    <name type="scientific">Cichorium intybus</name>
    <name type="common">Chicory</name>
    <dbReference type="NCBI Taxonomy" id="13427"/>
    <lineage>
        <taxon>Eukaryota</taxon>
        <taxon>Viridiplantae</taxon>
        <taxon>Streptophyta</taxon>
        <taxon>Embryophyta</taxon>
        <taxon>Tracheophyta</taxon>
        <taxon>Spermatophyta</taxon>
        <taxon>Magnoliopsida</taxon>
        <taxon>eudicotyledons</taxon>
        <taxon>Gunneridae</taxon>
        <taxon>Pentapetalae</taxon>
        <taxon>asterids</taxon>
        <taxon>campanulids</taxon>
        <taxon>Asterales</taxon>
        <taxon>Asteraceae</taxon>
        <taxon>Cichorioideae</taxon>
        <taxon>Cichorieae</taxon>
        <taxon>Cichoriinae</taxon>
        <taxon>Cichorium</taxon>
    </lineage>
</organism>
<name>A0ACB9E1K5_CICIN</name>
<gene>
    <name evidence="1" type="ORF">L2E82_24751</name>
</gene>
<comment type="caution">
    <text evidence="1">The sequence shown here is derived from an EMBL/GenBank/DDBJ whole genome shotgun (WGS) entry which is preliminary data.</text>
</comment>
<sequence>MWVLWSLLSAASSRRSSVSPQRSLICTSQSFKEATDIIDLYRRRMDSPGTFYSWSDRMKGFINGLERGTAGVDCWPTVYHTNRILLPCAVYIILGYNIGLVCGCLVYFSLFKTGVVYVITSGICMRCQYYVNNVSWRNNRRFCKSVIYLNSKEPAVTEMSSSYWFSSDPY</sequence>
<dbReference type="EMBL" id="CM042012">
    <property type="protein sequence ID" value="KAI3752715.1"/>
    <property type="molecule type" value="Genomic_DNA"/>
</dbReference>
<protein>
    <submittedName>
        <fullName evidence="1">Uncharacterized protein</fullName>
    </submittedName>
</protein>
<evidence type="ECO:0000313" key="2">
    <source>
        <dbReference type="Proteomes" id="UP001055811"/>
    </source>
</evidence>
<reference evidence="2" key="1">
    <citation type="journal article" date="2022" name="Mol. Ecol. Resour.">
        <title>The genomes of chicory, endive, great burdock and yacon provide insights into Asteraceae palaeo-polyploidization history and plant inulin production.</title>
        <authorList>
            <person name="Fan W."/>
            <person name="Wang S."/>
            <person name="Wang H."/>
            <person name="Wang A."/>
            <person name="Jiang F."/>
            <person name="Liu H."/>
            <person name="Zhao H."/>
            <person name="Xu D."/>
            <person name="Zhang Y."/>
        </authorList>
    </citation>
    <scope>NUCLEOTIDE SEQUENCE [LARGE SCALE GENOMIC DNA]</scope>
    <source>
        <strain evidence="2">cv. Punajuju</strain>
    </source>
</reference>
<reference evidence="1 2" key="2">
    <citation type="journal article" date="2022" name="Mol. Ecol. Resour.">
        <title>The genomes of chicory, endive, great burdock and yacon provide insights into Asteraceae paleo-polyploidization history and plant inulin production.</title>
        <authorList>
            <person name="Fan W."/>
            <person name="Wang S."/>
            <person name="Wang H."/>
            <person name="Wang A."/>
            <person name="Jiang F."/>
            <person name="Liu H."/>
            <person name="Zhao H."/>
            <person name="Xu D."/>
            <person name="Zhang Y."/>
        </authorList>
    </citation>
    <scope>NUCLEOTIDE SEQUENCE [LARGE SCALE GENOMIC DNA]</scope>
    <source>
        <strain evidence="2">cv. Punajuju</strain>
        <tissue evidence="1">Leaves</tissue>
    </source>
</reference>
<accession>A0ACB9E1K5</accession>
<proteinExistence type="predicted"/>